<evidence type="ECO:0000256" key="5">
    <source>
        <dbReference type="ARBA" id="ARBA00022519"/>
    </source>
</evidence>
<evidence type="ECO:0000256" key="7">
    <source>
        <dbReference type="ARBA" id="ARBA00022927"/>
    </source>
</evidence>
<protein>
    <submittedName>
        <fullName evidence="12">Energy transducer TonB</fullName>
    </submittedName>
</protein>
<dbReference type="GO" id="GO:0055085">
    <property type="term" value="P:transmembrane transport"/>
    <property type="evidence" value="ECO:0007669"/>
    <property type="project" value="InterPro"/>
</dbReference>
<keyword evidence="9" id="KW-0472">Membrane</keyword>
<comment type="caution">
    <text evidence="12">The sequence shown here is derived from an EMBL/GenBank/DDBJ whole genome shotgun (WGS) entry which is preliminary data.</text>
</comment>
<dbReference type="PROSITE" id="PS52015">
    <property type="entry name" value="TONB_CTD"/>
    <property type="match status" value="1"/>
</dbReference>
<evidence type="ECO:0000256" key="1">
    <source>
        <dbReference type="ARBA" id="ARBA00004383"/>
    </source>
</evidence>
<evidence type="ECO:0000256" key="10">
    <source>
        <dbReference type="SAM" id="SignalP"/>
    </source>
</evidence>
<evidence type="ECO:0000313" key="12">
    <source>
        <dbReference type="EMBL" id="RIJ42739.1"/>
    </source>
</evidence>
<dbReference type="GO" id="GO:0098797">
    <property type="term" value="C:plasma membrane protein complex"/>
    <property type="evidence" value="ECO:0007669"/>
    <property type="project" value="TreeGrafter"/>
</dbReference>
<feature type="domain" description="TonB C-terminal" evidence="11">
    <location>
        <begin position="47"/>
        <end position="144"/>
    </location>
</feature>
<dbReference type="EMBL" id="QWGE01000001">
    <property type="protein sequence ID" value="RIJ42739.1"/>
    <property type="molecule type" value="Genomic_DNA"/>
</dbReference>
<dbReference type="RefSeq" id="WP_119430621.1">
    <property type="nucleotide sequence ID" value="NZ_QWGE01000001.1"/>
</dbReference>
<feature type="chain" id="PRO_5017395933" evidence="10">
    <location>
        <begin position="30"/>
        <end position="272"/>
    </location>
</feature>
<organism evidence="12 13">
    <name type="scientific">Pontibacter oryzae</name>
    <dbReference type="NCBI Taxonomy" id="2304593"/>
    <lineage>
        <taxon>Bacteria</taxon>
        <taxon>Pseudomonadati</taxon>
        <taxon>Bacteroidota</taxon>
        <taxon>Cytophagia</taxon>
        <taxon>Cytophagales</taxon>
        <taxon>Hymenobacteraceae</taxon>
        <taxon>Pontibacter</taxon>
    </lineage>
</organism>
<comment type="subcellular location">
    <subcellularLocation>
        <location evidence="1">Cell inner membrane</location>
        <topology evidence="1">Single-pass membrane protein</topology>
        <orientation evidence="1">Periplasmic side</orientation>
    </subcellularLocation>
</comment>
<evidence type="ECO:0000256" key="3">
    <source>
        <dbReference type="ARBA" id="ARBA00022448"/>
    </source>
</evidence>
<gene>
    <name evidence="12" type="ORF">D1627_02510</name>
</gene>
<keyword evidence="4" id="KW-1003">Cell membrane</keyword>
<proteinExistence type="inferred from homology"/>
<dbReference type="PANTHER" id="PTHR33446:SF2">
    <property type="entry name" value="PROTEIN TONB"/>
    <property type="match status" value="1"/>
</dbReference>
<keyword evidence="6" id="KW-0812">Transmembrane</keyword>
<dbReference type="AlphaFoldDB" id="A0A399SIL8"/>
<dbReference type="Pfam" id="PF03544">
    <property type="entry name" value="TonB_C"/>
    <property type="match status" value="1"/>
</dbReference>
<comment type="similarity">
    <text evidence="2">Belongs to the TonB family.</text>
</comment>
<dbReference type="OrthoDB" id="1039448at2"/>
<evidence type="ECO:0000256" key="9">
    <source>
        <dbReference type="ARBA" id="ARBA00023136"/>
    </source>
</evidence>
<accession>A0A399SIL8</accession>
<keyword evidence="5" id="KW-0997">Cell inner membrane</keyword>
<evidence type="ECO:0000256" key="2">
    <source>
        <dbReference type="ARBA" id="ARBA00006555"/>
    </source>
</evidence>
<sequence>MINRNNLLRLTAAFLFCLAASMASPSAKAQSTDKVYTSVEQMPAFEGGQQKMLAFLGQNITYPQDAKAAGVQGLVVITFVVDADGSLKQVQAVKSLTKSTDEEAMRVVKMMVGKWTPGRQSGKAVAVRYTLPIKFAMKETDSSTQQPQFIGGQEAMHRFLAEKIALPEAAKKEHLQAKAVVRFTVEPDGSVSGAELSDMKMKKTIGPGSELDYMDATSFNLQHKTILAQLSEAALTAVKATSGHWKPATQNGKAVAAKLTLPIQFANDAQKE</sequence>
<keyword evidence="13" id="KW-1185">Reference proteome</keyword>
<evidence type="ECO:0000313" key="13">
    <source>
        <dbReference type="Proteomes" id="UP000266005"/>
    </source>
</evidence>
<dbReference type="Proteomes" id="UP000266005">
    <property type="component" value="Unassembled WGS sequence"/>
</dbReference>
<evidence type="ECO:0000256" key="8">
    <source>
        <dbReference type="ARBA" id="ARBA00022989"/>
    </source>
</evidence>
<evidence type="ECO:0000256" key="6">
    <source>
        <dbReference type="ARBA" id="ARBA00022692"/>
    </source>
</evidence>
<dbReference type="GO" id="GO:0031992">
    <property type="term" value="F:energy transducer activity"/>
    <property type="evidence" value="ECO:0007669"/>
    <property type="project" value="TreeGrafter"/>
</dbReference>
<dbReference type="GO" id="GO:0015031">
    <property type="term" value="P:protein transport"/>
    <property type="evidence" value="ECO:0007669"/>
    <property type="project" value="UniProtKB-KW"/>
</dbReference>
<keyword evidence="7" id="KW-0653">Protein transport</keyword>
<dbReference type="Gene3D" id="3.30.1150.10">
    <property type="match status" value="2"/>
</dbReference>
<feature type="signal peptide" evidence="10">
    <location>
        <begin position="1"/>
        <end position="29"/>
    </location>
</feature>
<evidence type="ECO:0000256" key="4">
    <source>
        <dbReference type="ARBA" id="ARBA00022475"/>
    </source>
</evidence>
<name>A0A399SIL8_9BACT</name>
<dbReference type="InterPro" id="IPR051045">
    <property type="entry name" value="TonB-dependent_transducer"/>
</dbReference>
<dbReference type="InterPro" id="IPR037682">
    <property type="entry name" value="TonB_C"/>
</dbReference>
<keyword evidence="8" id="KW-1133">Transmembrane helix</keyword>
<evidence type="ECO:0000259" key="11">
    <source>
        <dbReference type="PROSITE" id="PS52015"/>
    </source>
</evidence>
<dbReference type="SUPFAM" id="SSF74653">
    <property type="entry name" value="TolA/TonB C-terminal domain"/>
    <property type="match status" value="1"/>
</dbReference>
<reference evidence="13" key="1">
    <citation type="submission" date="2018-08" db="EMBL/GenBank/DDBJ databases">
        <title>Mucilaginibacter sp. MYSH2.</title>
        <authorList>
            <person name="Seo T."/>
        </authorList>
    </citation>
    <scope>NUCLEOTIDE SEQUENCE [LARGE SCALE GENOMIC DNA]</scope>
    <source>
        <strain evidence="13">KIRAN</strain>
    </source>
</reference>
<keyword evidence="3" id="KW-0813">Transport</keyword>
<dbReference type="PANTHER" id="PTHR33446">
    <property type="entry name" value="PROTEIN TONB-RELATED"/>
    <property type="match status" value="1"/>
</dbReference>
<dbReference type="NCBIfam" id="TIGR01352">
    <property type="entry name" value="tonB_Cterm"/>
    <property type="match status" value="1"/>
</dbReference>
<keyword evidence="10" id="KW-0732">Signal</keyword>
<dbReference type="InterPro" id="IPR006260">
    <property type="entry name" value="TonB/TolA_C"/>
</dbReference>